<keyword evidence="4" id="KW-1185">Reference proteome</keyword>
<dbReference type="EMBL" id="BMLW01000005">
    <property type="protein sequence ID" value="GGP10619.1"/>
    <property type="molecule type" value="Genomic_DNA"/>
</dbReference>
<evidence type="ECO:0000259" key="2">
    <source>
        <dbReference type="PROSITE" id="PS50987"/>
    </source>
</evidence>
<dbReference type="InterPro" id="IPR036388">
    <property type="entry name" value="WH-like_DNA-bd_sf"/>
</dbReference>
<dbReference type="InterPro" id="IPR036390">
    <property type="entry name" value="WH_DNA-bd_sf"/>
</dbReference>
<dbReference type="Pfam" id="PF12840">
    <property type="entry name" value="HTH_20"/>
    <property type="match status" value="1"/>
</dbReference>
<evidence type="ECO:0000313" key="4">
    <source>
        <dbReference type="Proteomes" id="UP000641206"/>
    </source>
</evidence>
<organism evidence="3 4">
    <name type="scientific">Oceanobacillus neutriphilus</name>
    <dbReference type="NCBI Taxonomy" id="531815"/>
    <lineage>
        <taxon>Bacteria</taxon>
        <taxon>Bacillati</taxon>
        <taxon>Bacillota</taxon>
        <taxon>Bacilli</taxon>
        <taxon>Bacillales</taxon>
        <taxon>Bacillaceae</taxon>
        <taxon>Oceanobacillus</taxon>
    </lineage>
</organism>
<evidence type="ECO:0000256" key="1">
    <source>
        <dbReference type="ARBA" id="ARBA00023125"/>
    </source>
</evidence>
<dbReference type="PANTHER" id="PTHR39168:SF1">
    <property type="entry name" value="TRANSCRIPTIONAL REGULATORY PROTEIN"/>
    <property type="match status" value="1"/>
</dbReference>
<dbReference type="PANTHER" id="PTHR39168">
    <property type="entry name" value="TRANSCRIPTIONAL REGULATOR-RELATED"/>
    <property type="match status" value="1"/>
</dbReference>
<evidence type="ECO:0000313" key="3">
    <source>
        <dbReference type="EMBL" id="GGP10619.1"/>
    </source>
</evidence>
<accession>A0ABQ2NU72</accession>
<comment type="caution">
    <text evidence="3">The sequence shown here is derived from an EMBL/GenBank/DDBJ whole genome shotgun (WGS) entry which is preliminary data.</text>
</comment>
<keyword evidence="1" id="KW-0238">DNA-binding</keyword>
<dbReference type="PRINTS" id="PR00778">
    <property type="entry name" value="HTHARSR"/>
</dbReference>
<feature type="domain" description="HTH arsR-type" evidence="2">
    <location>
        <begin position="1"/>
        <end position="94"/>
    </location>
</feature>
<dbReference type="InterPro" id="IPR001845">
    <property type="entry name" value="HTH_ArsR_DNA-bd_dom"/>
</dbReference>
<dbReference type="CDD" id="cd00090">
    <property type="entry name" value="HTH_ARSR"/>
    <property type="match status" value="1"/>
</dbReference>
<dbReference type="RefSeq" id="WP_188734248.1">
    <property type="nucleotide sequence ID" value="NZ_BMLW01000005.1"/>
</dbReference>
<sequence>MSVYDNISSTAKLIGNPVRMTMLIALLDGRALPAGELASMAGISPQTASAHLAKLMEGSLIVLKKSGKHRYYMLTSSKVAEAVEAIAILSPPSQVKSLKESTEKKALYAGRTCYGHLAGEIGIKLTQALIHLGYVKDLKDGCLLTENGLEWMKHFGINPSRKMDNTVIPYHVDWTARKFHIAGPFALAITNRLLELGWIKHGKVHRSIQITDLGHSEITKEFGFDPLS</sequence>
<dbReference type="Proteomes" id="UP000641206">
    <property type="component" value="Unassembled WGS sequence"/>
</dbReference>
<dbReference type="PROSITE" id="PS50987">
    <property type="entry name" value="HTH_ARSR_2"/>
    <property type="match status" value="1"/>
</dbReference>
<dbReference type="Gene3D" id="1.10.10.10">
    <property type="entry name" value="Winged helix-like DNA-binding domain superfamily/Winged helix DNA-binding domain"/>
    <property type="match status" value="1"/>
</dbReference>
<dbReference type="InterPro" id="IPR052543">
    <property type="entry name" value="HTH_Metal-responsive_Reg"/>
</dbReference>
<name>A0ABQ2NU72_9BACI</name>
<dbReference type="SMART" id="SM00418">
    <property type="entry name" value="HTH_ARSR"/>
    <property type="match status" value="1"/>
</dbReference>
<proteinExistence type="predicted"/>
<gene>
    <name evidence="3" type="ORF">GCM10011346_19470</name>
</gene>
<protein>
    <submittedName>
        <fullName evidence="3">Transcriptional regulator</fullName>
    </submittedName>
</protein>
<reference evidence="4" key="1">
    <citation type="journal article" date="2019" name="Int. J. Syst. Evol. Microbiol.">
        <title>The Global Catalogue of Microorganisms (GCM) 10K type strain sequencing project: providing services to taxonomists for standard genome sequencing and annotation.</title>
        <authorList>
            <consortium name="The Broad Institute Genomics Platform"/>
            <consortium name="The Broad Institute Genome Sequencing Center for Infectious Disease"/>
            <person name="Wu L."/>
            <person name="Ma J."/>
        </authorList>
    </citation>
    <scope>NUCLEOTIDE SEQUENCE [LARGE SCALE GENOMIC DNA]</scope>
    <source>
        <strain evidence="4">CGMCC 1.7693</strain>
    </source>
</reference>
<dbReference type="InterPro" id="IPR011991">
    <property type="entry name" value="ArsR-like_HTH"/>
</dbReference>
<dbReference type="SUPFAM" id="SSF46785">
    <property type="entry name" value="Winged helix' DNA-binding domain"/>
    <property type="match status" value="1"/>
</dbReference>